<dbReference type="PROSITE" id="PS50227">
    <property type="entry name" value="G_PROTEIN_RECEP_F2_3"/>
    <property type="match status" value="1"/>
</dbReference>
<dbReference type="InterPro" id="IPR051277">
    <property type="entry name" value="SEZ6_CSMD_C4BPB_Regulators"/>
</dbReference>
<dbReference type="Proteomes" id="UP001217089">
    <property type="component" value="Unassembled WGS sequence"/>
</dbReference>
<evidence type="ECO:0000256" key="4">
    <source>
        <dbReference type="PROSITE-ProRule" id="PRU00302"/>
    </source>
</evidence>
<feature type="transmembrane region" description="Helical" evidence="6">
    <location>
        <begin position="128"/>
        <end position="148"/>
    </location>
</feature>
<evidence type="ECO:0000313" key="9">
    <source>
        <dbReference type="EMBL" id="KAJ8310917.1"/>
    </source>
</evidence>
<dbReference type="InterPro" id="IPR001879">
    <property type="entry name" value="GPCR_2_extracellular_dom"/>
</dbReference>
<evidence type="ECO:0000259" key="7">
    <source>
        <dbReference type="PROSITE" id="PS50227"/>
    </source>
</evidence>
<feature type="non-terminal residue" evidence="9">
    <location>
        <position position="396"/>
    </location>
</feature>
<dbReference type="Gene3D" id="2.10.70.10">
    <property type="entry name" value="Complement Module, domain 1"/>
    <property type="match status" value="4"/>
</dbReference>
<evidence type="ECO:0000313" key="10">
    <source>
        <dbReference type="Proteomes" id="UP001217089"/>
    </source>
</evidence>
<evidence type="ECO:0000256" key="2">
    <source>
        <dbReference type="ARBA" id="ARBA00022737"/>
    </source>
</evidence>
<feature type="compositionally biased region" description="Acidic residues" evidence="5">
    <location>
        <begin position="26"/>
        <end position="39"/>
    </location>
</feature>
<gene>
    <name evidence="9" type="ORF">KUTeg_012782</name>
</gene>
<dbReference type="Pfam" id="PF00084">
    <property type="entry name" value="Sushi"/>
    <property type="match status" value="4"/>
</dbReference>
<dbReference type="CDD" id="cd00033">
    <property type="entry name" value="CCP"/>
    <property type="match status" value="4"/>
</dbReference>
<evidence type="ECO:0000256" key="3">
    <source>
        <dbReference type="ARBA" id="ARBA00023157"/>
    </source>
</evidence>
<evidence type="ECO:0000259" key="8">
    <source>
        <dbReference type="PROSITE" id="PS50923"/>
    </source>
</evidence>
<dbReference type="InterPro" id="IPR035976">
    <property type="entry name" value="Sushi/SCR/CCP_sf"/>
</dbReference>
<feature type="domain" description="G-protein coupled receptors family 2 profile 1" evidence="7">
    <location>
        <begin position="324"/>
        <end position="386"/>
    </location>
</feature>
<dbReference type="SUPFAM" id="SSF57535">
    <property type="entry name" value="Complement control module/SCR domain"/>
    <property type="match status" value="4"/>
</dbReference>
<accession>A0ABQ9F4U1</accession>
<reference evidence="9 10" key="1">
    <citation type="submission" date="2022-12" db="EMBL/GenBank/DDBJ databases">
        <title>Chromosome-level genome of Tegillarca granosa.</title>
        <authorList>
            <person name="Kim J."/>
        </authorList>
    </citation>
    <scope>NUCLEOTIDE SEQUENCE [LARGE SCALE GENOMIC DNA]</scope>
    <source>
        <strain evidence="9">Teg-2019</strain>
        <tissue evidence="9">Adductor muscle</tissue>
    </source>
</reference>
<keyword evidence="4" id="KW-0768">Sushi</keyword>
<dbReference type="SMART" id="SM00032">
    <property type="entry name" value="CCP"/>
    <property type="match status" value="4"/>
</dbReference>
<evidence type="ECO:0000256" key="5">
    <source>
        <dbReference type="SAM" id="MobiDB-lite"/>
    </source>
</evidence>
<proteinExistence type="predicted"/>
<dbReference type="InterPro" id="IPR000436">
    <property type="entry name" value="Sushi_SCR_CCP_dom"/>
</dbReference>
<sequence length="396" mass="43882">MSFKNKSTGHDLLSSDSDIELHNNTDDDQGNSDSEDEPDNMTYGDQWSNDSHIDLTHSDSLYESNMKNKNYRHHDYHHGNQDTTSNQFISSHNLKRQNLLQNELLYSSENEHESLLGREQNTNNNNKIIIILVVVLVITLIALVVALLTNSETKKIQPVIGKDCGSPPTISYGFYWITGSTPGAVSFYNCTDGYHGVGVGRVLCQKDGQWSNINFVCQKDCYKPPDVSDSTYSRSGIYSFYSCHQGLYPVGESTIICQDGTWSAVNFKCSKYCGQPPNIPFSAHQFNVATYRCFSGYVPVGEPSIICNARGQWSTGHLSCLKDCSTPPTISLSTACYSSTYAGSKVVYYCKSGYTGVGNPVTTCGSDGKWTTSNFYCKYIDCGTPPNIPYSKQQIS</sequence>
<dbReference type="PROSITE" id="PS50923">
    <property type="entry name" value="SUSHI"/>
    <property type="match status" value="2"/>
</dbReference>
<feature type="disulfide bond" evidence="4">
    <location>
        <begin position="350"/>
        <end position="377"/>
    </location>
</feature>
<dbReference type="PANTHER" id="PTHR45656">
    <property type="entry name" value="PROTEIN CBR-CLEC-78"/>
    <property type="match status" value="1"/>
</dbReference>
<feature type="domain" description="Sushi" evidence="8">
    <location>
        <begin position="162"/>
        <end position="219"/>
    </location>
</feature>
<evidence type="ECO:0000256" key="1">
    <source>
        <dbReference type="ARBA" id="ARBA00022729"/>
    </source>
</evidence>
<dbReference type="EMBL" id="JARBDR010000640">
    <property type="protein sequence ID" value="KAJ8310917.1"/>
    <property type="molecule type" value="Genomic_DNA"/>
</dbReference>
<keyword evidence="1" id="KW-0732">Signal</keyword>
<feature type="domain" description="Sushi" evidence="8">
    <location>
        <begin position="322"/>
        <end position="379"/>
    </location>
</feature>
<keyword evidence="6" id="KW-0472">Membrane</keyword>
<name>A0ABQ9F4U1_TEGGR</name>
<keyword evidence="10" id="KW-1185">Reference proteome</keyword>
<feature type="region of interest" description="Disordered" evidence="5">
    <location>
        <begin position="1"/>
        <end position="51"/>
    </location>
</feature>
<keyword evidence="6" id="KW-1133">Transmembrane helix</keyword>
<protein>
    <submittedName>
        <fullName evidence="9">Uncharacterized protein</fullName>
    </submittedName>
</protein>
<organism evidence="9 10">
    <name type="scientific">Tegillarca granosa</name>
    <name type="common">Malaysian cockle</name>
    <name type="synonym">Anadara granosa</name>
    <dbReference type="NCBI Taxonomy" id="220873"/>
    <lineage>
        <taxon>Eukaryota</taxon>
        <taxon>Metazoa</taxon>
        <taxon>Spiralia</taxon>
        <taxon>Lophotrochozoa</taxon>
        <taxon>Mollusca</taxon>
        <taxon>Bivalvia</taxon>
        <taxon>Autobranchia</taxon>
        <taxon>Pteriomorphia</taxon>
        <taxon>Arcoida</taxon>
        <taxon>Arcoidea</taxon>
        <taxon>Arcidae</taxon>
        <taxon>Tegillarca</taxon>
    </lineage>
</organism>
<keyword evidence="6" id="KW-0812">Transmembrane</keyword>
<keyword evidence="2" id="KW-0677">Repeat</keyword>
<evidence type="ECO:0000256" key="6">
    <source>
        <dbReference type="SAM" id="Phobius"/>
    </source>
</evidence>
<feature type="disulfide bond" evidence="4">
    <location>
        <begin position="190"/>
        <end position="217"/>
    </location>
</feature>
<dbReference type="PANTHER" id="PTHR45656:SF4">
    <property type="entry name" value="PROTEIN CBR-CLEC-78"/>
    <property type="match status" value="1"/>
</dbReference>
<comment type="caution">
    <text evidence="9">The sequence shown here is derived from an EMBL/GenBank/DDBJ whole genome shotgun (WGS) entry which is preliminary data.</text>
</comment>
<comment type="caution">
    <text evidence="4">Lacks conserved residue(s) required for the propagation of feature annotation.</text>
</comment>
<keyword evidence="3 4" id="KW-1015">Disulfide bond</keyword>